<keyword evidence="5" id="KW-0539">Nucleus</keyword>
<dbReference type="PROSITE" id="PS51005">
    <property type="entry name" value="NAC"/>
    <property type="match status" value="1"/>
</dbReference>
<dbReference type="GO" id="GO:0003677">
    <property type="term" value="F:DNA binding"/>
    <property type="evidence" value="ECO:0007669"/>
    <property type="project" value="UniProtKB-KW"/>
</dbReference>
<comment type="subcellular location">
    <subcellularLocation>
        <location evidence="1">Nucleus</location>
    </subcellularLocation>
</comment>
<organism evidence="7">
    <name type="scientific">Fagus sylvatica</name>
    <name type="common">Beechnut</name>
    <dbReference type="NCBI Taxonomy" id="28930"/>
    <lineage>
        <taxon>Eukaryota</taxon>
        <taxon>Viridiplantae</taxon>
        <taxon>Streptophyta</taxon>
        <taxon>Embryophyta</taxon>
        <taxon>Tracheophyta</taxon>
        <taxon>Spermatophyta</taxon>
        <taxon>Magnoliopsida</taxon>
        <taxon>eudicotyledons</taxon>
        <taxon>Gunneridae</taxon>
        <taxon>Pentapetalae</taxon>
        <taxon>rosids</taxon>
        <taxon>fabids</taxon>
        <taxon>Fagales</taxon>
        <taxon>Fagaceae</taxon>
        <taxon>Fagus</taxon>
    </lineage>
</organism>
<dbReference type="InterPro" id="IPR003441">
    <property type="entry name" value="NAC-dom"/>
</dbReference>
<gene>
    <name evidence="7" type="ORF">FSB_LOCUS35122</name>
</gene>
<keyword evidence="3" id="KW-0238">DNA-binding</keyword>
<protein>
    <recommendedName>
        <fullName evidence="6">NAC domain-containing protein</fullName>
    </recommendedName>
</protein>
<evidence type="ECO:0000256" key="5">
    <source>
        <dbReference type="ARBA" id="ARBA00023242"/>
    </source>
</evidence>
<dbReference type="AlphaFoldDB" id="A0A2N9H6I4"/>
<dbReference type="EMBL" id="OIVN01002890">
    <property type="protein sequence ID" value="SPD07240.1"/>
    <property type="molecule type" value="Genomic_DNA"/>
</dbReference>
<dbReference type="Pfam" id="PF02365">
    <property type="entry name" value="NAM"/>
    <property type="match status" value="1"/>
</dbReference>
<evidence type="ECO:0000259" key="6">
    <source>
        <dbReference type="PROSITE" id="PS51005"/>
    </source>
</evidence>
<proteinExistence type="predicted"/>
<dbReference type="PANTHER" id="PTHR31989">
    <property type="entry name" value="NAC DOMAIN-CONTAINING PROTEIN 82-RELATED"/>
    <property type="match status" value="1"/>
</dbReference>
<dbReference type="Gene3D" id="2.170.150.80">
    <property type="entry name" value="NAC domain"/>
    <property type="match status" value="1"/>
</dbReference>
<evidence type="ECO:0000256" key="2">
    <source>
        <dbReference type="ARBA" id="ARBA00023015"/>
    </source>
</evidence>
<evidence type="ECO:0000313" key="7">
    <source>
        <dbReference type="EMBL" id="SPD07240.1"/>
    </source>
</evidence>
<feature type="domain" description="NAC" evidence="6">
    <location>
        <begin position="15"/>
        <end position="144"/>
    </location>
</feature>
<evidence type="ECO:0000256" key="4">
    <source>
        <dbReference type="ARBA" id="ARBA00023163"/>
    </source>
</evidence>
<evidence type="ECO:0000256" key="1">
    <source>
        <dbReference type="ARBA" id="ARBA00004123"/>
    </source>
</evidence>
<keyword evidence="4" id="KW-0804">Transcription</keyword>
<dbReference type="GO" id="GO:0006355">
    <property type="term" value="P:regulation of DNA-templated transcription"/>
    <property type="evidence" value="ECO:0007669"/>
    <property type="project" value="InterPro"/>
</dbReference>
<name>A0A2N9H6I4_FAGSY</name>
<reference evidence="7" key="1">
    <citation type="submission" date="2018-02" db="EMBL/GenBank/DDBJ databases">
        <authorList>
            <person name="Cohen D.B."/>
            <person name="Kent A.D."/>
        </authorList>
    </citation>
    <scope>NUCLEOTIDE SEQUENCE</scope>
</reference>
<dbReference type="GO" id="GO:0005634">
    <property type="term" value="C:nucleus"/>
    <property type="evidence" value="ECO:0007669"/>
    <property type="project" value="UniProtKB-SubCell"/>
</dbReference>
<accession>A0A2N9H6I4</accession>
<keyword evidence="2" id="KW-0805">Transcription regulation</keyword>
<sequence>MGDPNDPRATTSFSLPPGCRFFPSQQELLSYYLTNKNLNPNPNPESDGTLNGYDLIRELDLRVKKESRGKRRTRKTKSGYWKRSGNVRDVVGPGGKVPLGSRTTFVFYLRNSPNTARRTEWFMYEYALVDHLKASFVVCRVFAKSRAGNSISDNGLSSCAEEGVSAVRHIGIQHDEYFTSDTVEAKLHDDNSVDRNSEIPRYPMQLVGELDDPAMTRPISVASLPFRSGMQPMEPLHLV</sequence>
<dbReference type="InterPro" id="IPR036093">
    <property type="entry name" value="NAC_dom_sf"/>
</dbReference>
<dbReference type="SUPFAM" id="SSF101941">
    <property type="entry name" value="NAC domain"/>
    <property type="match status" value="1"/>
</dbReference>
<evidence type="ECO:0000256" key="3">
    <source>
        <dbReference type="ARBA" id="ARBA00023125"/>
    </source>
</evidence>